<gene>
    <name evidence="4" type="ORF">BESB_069420</name>
</gene>
<dbReference type="EMBL" id="NWUJ01000006">
    <property type="protein sequence ID" value="PFH34909.1"/>
    <property type="molecule type" value="Genomic_DNA"/>
</dbReference>
<proteinExistence type="predicted"/>
<evidence type="ECO:0000313" key="4">
    <source>
        <dbReference type="EMBL" id="PFH34909.1"/>
    </source>
</evidence>
<dbReference type="GeneID" id="40311868"/>
<feature type="coiled-coil region" evidence="1">
    <location>
        <begin position="228"/>
        <end position="262"/>
    </location>
</feature>
<evidence type="ECO:0000256" key="1">
    <source>
        <dbReference type="SAM" id="Coils"/>
    </source>
</evidence>
<sequence length="327" mass="34762">MSLRLILLVSVSSLAITAACARHHAAPHALGKHVRGRAGCRDAVCSRFLQQIGSVTEGPLSPPAVEGAALAPAAPFPAPVIAEAQPAPTPAPVNLEDIETVQNQVAEKLKEADAIGSKLEEAVNELNKTAGANERKGVDYSTTLINPPHPAPEATIEAAAESVSPQSQSTPSLYTAPVVVLLSPEPSSMEKLEFARAIACRGKMNTAEMRAIRTAKLAEMAAIKGTTSAQLEEEIKDAEARLEESKASRHKLQEELRQITSNAAAGAASKADMVFLKDDLRLEDEKIKVILTKLQNMQDRLAKLRAKEAQAEGTFSARGAKQVRPLP</sequence>
<keyword evidence="5" id="KW-1185">Reference proteome</keyword>
<evidence type="ECO:0000313" key="5">
    <source>
        <dbReference type="Proteomes" id="UP000224006"/>
    </source>
</evidence>
<keyword evidence="3" id="KW-0732">Signal</keyword>
<dbReference type="KEGG" id="bbes:BESB_069420"/>
<dbReference type="OrthoDB" id="365717at2759"/>
<dbReference type="PROSITE" id="PS51257">
    <property type="entry name" value="PROKAR_LIPOPROTEIN"/>
    <property type="match status" value="1"/>
</dbReference>
<dbReference type="AlphaFoldDB" id="A0A2A9MAI4"/>
<comment type="caution">
    <text evidence="4">The sequence shown here is derived from an EMBL/GenBank/DDBJ whole genome shotgun (WGS) entry which is preliminary data.</text>
</comment>
<keyword evidence="1" id="KW-0175">Coiled coil</keyword>
<reference evidence="4 5" key="1">
    <citation type="submission" date="2017-09" db="EMBL/GenBank/DDBJ databases">
        <title>Genome sequencing of Besnoitia besnoiti strain Bb-Ger1.</title>
        <authorList>
            <person name="Schares G."/>
            <person name="Venepally P."/>
            <person name="Lorenzi H.A."/>
        </authorList>
    </citation>
    <scope>NUCLEOTIDE SEQUENCE [LARGE SCALE GENOMIC DNA]</scope>
    <source>
        <strain evidence="4 5">Bb-Ger1</strain>
    </source>
</reference>
<organism evidence="4 5">
    <name type="scientific">Besnoitia besnoiti</name>
    <name type="common">Apicomplexan protozoan</name>
    <dbReference type="NCBI Taxonomy" id="94643"/>
    <lineage>
        <taxon>Eukaryota</taxon>
        <taxon>Sar</taxon>
        <taxon>Alveolata</taxon>
        <taxon>Apicomplexa</taxon>
        <taxon>Conoidasida</taxon>
        <taxon>Coccidia</taxon>
        <taxon>Eucoccidiorida</taxon>
        <taxon>Eimeriorina</taxon>
        <taxon>Sarcocystidae</taxon>
        <taxon>Besnoitia</taxon>
    </lineage>
</organism>
<feature type="chain" id="PRO_5013129193" evidence="3">
    <location>
        <begin position="22"/>
        <end position="327"/>
    </location>
</feature>
<dbReference type="Proteomes" id="UP000224006">
    <property type="component" value="Chromosome VI"/>
</dbReference>
<dbReference type="VEuPathDB" id="ToxoDB:BESB_069420"/>
<evidence type="ECO:0000256" key="2">
    <source>
        <dbReference type="SAM" id="MobiDB-lite"/>
    </source>
</evidence>
<accession>A0A2A9MAI4</accession>
<dbReference type="RefSeq" id="XP_029218918.1">
    <property type="nucleotide sequence ID" value="XM_029365335.1"/>
</dbReference>
<evidence type="ECO:0000256" key="3">
    <source>
        <dbReference type="SAM" id="SignalP"/>
    </source>
</evidence>
<feature type="signal peptide" evidence="3">
    <location>
        <begin position="1"/>
        <end position="21"/>
    </location>
</feature>
<feature type="region of interest" description="Disordered" evidence="2">
    <location>
        <begin position="308"/>
        <end position="327"/>
    </location>
</feature>
<protein>
    <submittedName>
        <fullName evidence="4">Uncharacterized protein</fullName>
    </submittedName>
</protein>
<name>A0A2A9MAI4_BESBE</name>